<keyword evidence="5 6" id="KW-0472">Membrane</keyword>
<feature type="transmembrane region" description="Helical" evidence="6">
    <location>
        <begin position="252"/>
        <end position="270"/>
    </location>
</feature>
<name>A0A2G1VHU1_9GAMM</name>
<dbReference type="GO" id="GO:0016757">
    <property type="term" value="F:glycosyltransferase activity"/>
    <property type="evidence" value="ECO:0007669"/>
    <property type="project" value="UniProtKB-KW"/>
</dbReference>
<keyword evidence="4" id="KW-0808">Transferase</keyword>
<dbReference type="Proteomes" id="UP000229044">
    <property type="component" value="Unassembled WGS sequence"/>
</dbReference>
<dbReference type="SUPFAM" id="SSF53448">
    <property type="entry name" value="Nucleotide-diphospho-sugar transferases"/>
    <property type="match status" value="1"/>
</dbReference>
<evidence type="ECO:0000256" key="2">
    <source>
        <dbReference type="ARBA" id="ARBA00022475"/>
    </source>
</evidence>
<dbReference type="PANTHER" id="PTHR43646:SF2">
    <property type="entry name" value="GLYCOSYLTRANSFERASE 2-LIKE DOMAIN-CONTAINING PROTEIN"/>
    <property type="match status" value="1"/>
</dbReference>
<evidence type="ECO:0000256" key="4">
    <source>
        <dbReference type="ARBA" id="ARBA00022679"/>
    </source>
</evidence>
<evidence type="ECO:0000256" key="1">
    <source>
        <dbReference type="ARBA" id="ARBA00004236"/>
    </source>
</evidence>
<feature type="transmembrane region" description="Helical" evidence="6">
    <location>
        <begin position="228"/>
        <end position="246"/>
    </location>
</feature>
<accession>A0A2G1VHU1</accession>
<evidence type="ECO:0000259" key="7">
    <source>
        <dbReference type="Pfam" id="PF00535"/>
    </source>
</evidence>
<dbReference type="AlphaFoldDB" id="A0A2G1VHU1"/>
<dbReference type="PANTHER" id="PTHR43646">
    <property type="entry name" value="GLYCOSYLTRANSFERASE"/>
    <property type="match status" value="1"/>
</dbReference>
<dbReference type="RefSeq" id="WP_099616436.1">
    <property type="nucleotide sequence ID" value="NZ_KZ319339.1"/>
</dbReference>
<sequence>MDVSFIIPTLNEEHEITHTLNAIRESVAHISHEIIVVDNGSDDQTTEMAKEIADLVIVEPTKTVGGLRNVGASYAKGRILVFNDADVRLTKQWAQKFSSCMVQYLEESDVVGGALAVPESPYLIHKYWFKPLLRNKESKVVNYVGTGNMIVRKDLFLECKGFDERLETGEDYDFCVRMKKNGARILYDSDLEAIHIGYPHDLKSFVRREFWHGKGDFQSLSNLFTSKTALFSLLFVLTNITFIVSLFLENYYFSYLILFVAGILLLYFSLHKTPSKIGVYGRAVHMGLSFLYLWARGLSFWGNLKLLKL</sequence>
<keyword evidence="6" id="KW-1133">Transmembrane helix</keyword>
<evidence type="ECO:0000256" key="6">
    <source>
        <dbReference type="SAM" id="Phobius"/>
    </source>
</evidence>
<dbReference type="Pfam" id="PF00535">
    <property type="entry name" value="Glycos_transf_2"/>
    <property type="match status" value="1"/>
</dbReference>
<dbReference type="Gene3D" id="3.90.550.10">
    <property type="entry name" value="Spore Coat Polysaccharide Biosynthesis Protein SpsA, Chain A"/>
    <property type="match status" value="1"/>
</dbReference>
<keyword evidence="2" id="KW-1003">Cell membrane</keyword>
<dbReference type="InterPro" id="IPR001173">
    <property type="entry name" value="Glyco_trans_2-like"/>
</dbReference>
<dbReference type="EMBL" id="NTFI01000001">
    <property type="protein sequence ID" value="PHQ26353.1"/>
    <property type="molecule type" value="Genomic_DNA"/>
</dbReference>
<keyword evidence="6" id="KW-0812">Transmembrane</keyword>
<gene>
    <name evidence="8" type="ORF">CLH62_01780</name>
</gene>
<comment type="caution">
    <text evidence="8">The sequence shown here is derived from an EMBL/GenBank/DDBJ whole genome shotgun (WGS) entry which is preliminary data.</text>
</comment>
<proteinExistence type="predicted"/>
<dbReference type="OrthoDB" id="9069044at2"/>
<evidence type="ECO:0000313" key="8">
    <source>
        <dbReference type="EMBL" id="PHQ26353.1"/>
    </source>
</evidence>
<feature type="transmembrane region" description="Helical" evidence="6">
    <location>
        <begin position="277"/>
        <end position="295"/>
    </location>
</feature>
<evidence type="ECO:0000313" key="9">
    <source>
        <dbReference type="Proteomes" id="UP000229044"/>
    </source>
</evidence>
<keyword evidence="9" id="KW-1185">Reference proteome</keyword>
<dbReference type="GO" id="GO:0005886">
    <property type="term" value="C:plasma membrane"/>
    <property type="evidence" value="ECO:0007669"/>
    <property type="project" value="UniProtKB-SubCell"/>
</dbReference>
<feature type="domain" description="Glycosyltransferase 2-like" evidence="7">
    <location>
        <begin position="4"/>
        <end position="154"/>
    </location>
</feature>
<evidence type="ECO:0000256" key="3">
    <source>
        <dbReference type="ARBA" id="ARBA00022676"/>
    </source>
</evidence>
<organism evidence="8 9">
    <name type="scientific">Marinobacter guineae</name>
    <dbReference type="NCBI Taxonomy" id="432303"/>
    <lineage>
        <taxon>Bacteria</taxon>
        <taxon>Pseudomonadati</taxon>
        <taxon>Pseudomonadota</taxon>
        <taxon>Gammaproteobacteria</taxon>
        <taxon>Pseudomonadales</taxon>
        <taxon>Marinobacteraceae</taxon>
        <taxon>Marinobacter</taxon>
    </lineage>
</organism>
<comment type="subcellular location">
    <subcellularLocation>
        <location evidence="1">Cell membrane</location>
    </subcellularLocation>
</comment>
<protein>
    <recommendedName>
        <fullName evidence="7">Glycosyltransferase 2-like domain-containing protein</fullName>
    </recommendedName>
</protein>
<keyword evidence="3" id="KW-0328">Glycosyltransferase</keyword>
<reference evidence="8 9" key="1">
    <citation type="submission" date="2017-09" db="EMBL/GenBank/DDBJ databases">
        <title>The draft genome sequences of Marinobacter guineae M3B.</title>
        <authorList>
            <person name="Cao J."/>
        </authorList>
    </citation>
    <scope>NUCLEOTIDE SEQUENCE [LARGE SCALE GENOMIC DNA]</scope>
    <source>
        <strain evidence="8 9">M3B</strain>
    </source>
</reference>
<evidence type="ECO:0000256" key="5">
    <source>
        <dbReference type="ARBA" id="ARBA00023136"/>
    </source>
</evidence>
<dbReference type="InterPro" id="IPR029044">
    <property type="entry name" value="Nucleotide-diphossugar_trans"/>
</dbReference>